<reference evidence="6" key="1">
    <citation type="submission" date="2020-02" db="EMBL/GenBank/DDBJ databases">
        <authorList>
            <person name="Meier V. D."/>
        </authorList>
    </citation>
    <scope>NUCLEOTIDE SEQUENCE</scope>
    <source>
        <strain evidence="6">AVDCRST_MAG11</strain>
    </source>
</reference>
<name>A0A6J4KMJ0_9BACT</name>
<dbReference type="EMBL" id="CADCTU010000326">
    <property type="protein sequence ID" value="CAA9310099.1"/>
    <property type="molecule type" value="Genomic_DNA"/>
</dbReference>
<keyword evidence="1 3" id="KW-0547">Nucleotide-binding</keyword>
<keyword evidence="3" id="KW-0963">Cytoplasm</keyword>
<dbReference type="GO" id="GO:0003924">
    <property type="term" value="F:GTPase activity"/>
    <property type="evidence" value="ECO:0007669"/>
    <property type="project" value="UniProtKB-UniRule"/>
</dbReference>
<dbReference type="InterPro" id="IPR027417">
    <property type="entry name" value="P-loop_NTPase"/>
</dbReference>
<evidence type="ECO:0000259" key="4">
    <source>
        <dbReference type="PROSITE" id="PS50936"/>
    </source>
</evidence>
<dbReference type="GO" id="GO:0005737">
    <property type="term" value="C:cytoplasm"/>
    <property type="evidence" value="ECO:0007669"/>
    <property type="project" value="UniProtKB-SubCell"/>
</dbReference>
<dbReference type="InterPro" id="IPR004881">
    <property type="entry name" value="Ribosome_biogen_GTPase_RsgA"/>
</dbReference>
<evidence type="ECO:0000313" key="6">
    <source>
        <dbReference type="EMBL" id="CAA9310099.1"/>
    </source>
</evidence>
<feature type="domain" description="CP-type G" evidence="5">
    <location>
        <begin position="99"/>
        <end position="260"/>
    </location>
</feature>
<feature type="binding site" evidence="3">
    <location>
        <position position="291"/>
    </location>
    <ligand>
        <name>Zn(2+)</name>
        <dbReference type="ChEBI" id="CHEBI:29105"/>
    </ligand>
</feature>
<keyword evidence="3" id="KW-0694">RNA-binding</keyword>
<dbReference type="PROSITE" id="PS50936">
    <property type="entry name" value="ENGC_GTPASE"/>
    <property type="match status" value="1"/>
</dbReference>
<sequence>MSAPPERAVVLSGTGGVWQVLADGGHTREVSLRGRLKKADTGRRADGSIIRDTVRAAADVVKLAVGDEVLLEPDDRGESWAIGEILPRRSRLARREPGGRRGERVIAANVDQVVIVFAAAKPDPHTRMLDRFLVIAEANELAARVVINKADLVPPAEIRARFADYERAGYPLHPTSVKAAIGIDELRAALAGRTSALTGPSGVGKSSLLNTIYPGLNLRVGEISESVNKGRHTTVGALLHPLPAALGGGFVVDTPGLREVGMWGLEPEALDRCFPEIRALVGECRFADCTHRMEPGCALKAAVADGSVSAARFDSYLKLRAELEGESPQW</sequence>
<keyword evidence="3" id="KW-0862">Zinc</keyword>
<comment type="subcellular location">
    <subcellularLocation>
        <location evidence="3">Cytoplasm</location>
    </subcellularLocation>
</comment>
<feature type="binding site" evidence="3">
    <location>
        <position position="297"/>
    </location>
    <ligand>
        <name>Zn(2+)</name>
        <dbReference type="ChEBI" id="CHEBI:29105"/>
    </ligand>
</feature>
<evidence type="ECO:0000256" key="3">
    <source>
        <dbReference type="HAMAP-Rule" id="MF_01820"/>
    </source>
</evidence>
<comment type="function">
    <text evidence="3">One of several proteins that assist in the late maturation steps of the functional core of the 30S ribosomal subunit. Helps release RbfA from mature subunits. May play a role in the assembly of ribosomal proteins into the subunit. Circularly permuted GTPase that catalyzes slow GTP hydrolysis, GTPase activity is stimulated by the 30S ribosomal subunit.</text>
</comment>
<dbReference type="SUPFAM" id="SSF52540">
    <property type="entry name" value="P-loop containing nucleoside triphosphate hydrolases"/>
    <property type="match status" value="1"/>
</dbReference>
<keyword evidence="3" id="KW-0699">rRNA-binding</keyword>
<dbReference type="Gene3D" id="3.40.50.300">
    <property type="entry name" value="P-loop containing nucleotide triphosphate hydrolases"/>
    <property type="match status" value="1"/>
</dbReference>
<organism evidence="6">
    <name type="scientific">uncultured Gemmatimonadaceae bacterium</name>
    <dbReference type="NCBI Taxonomy" id="246130"/>
    <lineage>
        <taxon>Bacteria</taxon>
        <taxon>Pseudomonadati</taxon>
        <taxon>Gemmatimonadota</taxon>
        <taxon>Gemmatimonadia</taxon>
        <taxon>Gemmatimonadales</taxon>
        <taxon>Gemmatimonadaceae</taxon>
        <taxon>environmental samples</taxon>
    </lineage>
</organism>
<keyword evidence="3" id="KW-0479">Metal-binding</keyword>
<dbReference type="InterPro" id="IPR030378">
    <property type="entry name" value="G_CP_dom"/>
</dbReference>
<feature type="binding site" evidence="3">
    <location>
        <position position="289"/>
    </location>
    <ligand>
        <name>Zn(2+)</name>
        <dbReference type="ChEBI" id="CHEBI:29105"/>
    </ligand>
</feature>
<keyword evidence="3" id="KW-0690">Ribosome biogenesis</keyword>
<evidence type="ECO:0000256" key="1">
    <source>
        <dbReference type="ARBA" id="ARBA00022741"/>
    </source>
</evidence>
<dbReference type="Gene3D" id="1.10.40.50">
    <property type="entry name" value="Probable gtpase engc, domain 3"/>
    <property type="match status" value="1"/>
</dbReference>
<dbReference type="GO" id="GO:0046872">
    <property type="term" value="F:metal ion binding"/>
    <property type="evidence" value="ECO:0007669"/>
    <property type="project" value="UniProtKB-KW"/>
</dbReference>
<dbReference type="PANTHER" id="PTHR32120:SF11">
    <property type="entry name" value="SMALL RIBOSOMAL SUBUNIT BIOGENESIS GTPASE RSGA 1, MITOCHONDRIAL-RELATED"/>
    <property type="match status" value="1"/>
</dbReference>
<proteinExistence type="inferred from homology"/>
<dbReference type="PANTHER" id="PTHR32120">
    <property type="entry name" value="SMALL RIBOSOMAL SUBUNIT BIOGENESIS GTPASE RSGA"/>
    <property type="match status" value="1"/>
</dbReference>
<comment type="cofactor">
    <cofactor evidence="3">
        <name>Zn(2+)</name>
        <dbReference type="ChEBI" id="CHEBI:29105"/>
    </cofactor>
    <text evidence="3">Binds 1 zinc ion per subunit.</text>
</comment>
<gene>
    <name evidence="3" type="primary">rsgA</name>
    <name evidence="6" type="ORF">AVDCRST_MAG11-1430</name>
</gene>
<dbReference type="GO" id="GO:0019843">
    <property type="term" value="F:rRNA binding"/>
    <property type="evidence" value="ECO:0007669"/>
    <property type="project" value="UniProtKB-KW"/>
</dbReference>
<feature type="binding site" evidence="3">
    <location>
        <begin position="148"/>
        <end position="151"/>
    </location>
    <ligand>
        <name>GTP</name>
        <dbReference type="ChEBI" id="CHEBI:37565"/>
    </ligand>
</feature>
<dbReference type="GO" id="GO:0042274">
    <property type="term" value="P:ribosomal small subunit biogenesis"/>
    <property type="evidence" value="ECO:0007669"/>
    <property type="project" value="UniProtKB-UniRule"/>
</dbReference>
<keyword evidence="2 3" id="KW-0342">GTP-binding</keyword>
<dbReference type="Pfam" id="PF03193">
    <property type="entry name" value="RsgA_GTPase"/>
    <property type="match status" value="1"/>
</dbReference>
<dbReference type="CDD" id="cd01854">
    <property type="entry name" value="YjeQ_EngC"/>
    <property type="match status" value="1"/>
</dbReference>
<accession>A0A6J4KMJ0</accession>
<protein>
    <recommendedName>
        <fullName evidence="3">Small ribosomal subunit biogenesis GTPase RsgA</fullName>
        <ecNumber evidence="3">3.6.1.-</ecNumber>
    </recommendedName>
</protein>
<feature type="domain" description="EngC GTPase" evidence="4">
    <location>
        <begin position="108"/>
        <end position="258"/>
    </location>
</feature>
<dbReference type="NCBIfam" id="TIGR00157">
    <property type="entry name" value="ribosome small subunit-dependent GTPase A"/>
    <property type="match status" value="1"/>
</dbReference>
<dbReference type="AlphaFoldDB" id="A0A6J4KMJ0"/>
<evidence type="ECO:0000259" key="5">
    <source>
        <dbReference type="PROSITE" id="PS51721"/>
    </source>
</evidence>
<dbReference type="HAMAP" id="MF_01820">
    <property type="entry name" value="GTPase_RsgA"/>
    <property type="match status" value="1"/>
</dbReference>
<feature type="binding site" evidence="3">
    <location>
        <position position="284"/>
    </location>
    <ligand>
        <name>Zn(2+)</name>
        <dbReference type="ChEBI" id="CHEBI:29105"/>
    </ligand>
</feature>
<keyword evidence="3" id="KW-0378">Hydrolase</keyword>
<dbReference type="InterPro" id="IPR010914">
    <property type="entry name" value="RsgA_GTPase_dom"/>
</dbReference>
<feature type="binding site" evidence="3">
    <location>
        <begin position="199"/>
        <end position="207"/>
    </location>
    <ligand>
        <name>GTP</name>
        <dbReference type="ChEBI" id="CHEBI:37565"/>
    </ligand>
</feature>
<dbReference type="PROSITE" id="PS51721">
    <property type="entry name" value="G_CP"/>
    <property type="match status" value="1"/>
</dbReference>
<dbReference type="EC" id="3.6.1.-" evidence="3"/>
<dbReference type="GO" id="GO:0005525">
    <property type="term" value="F:GTP binding"/>
    <property type="evidence" value="ECO:0007669"/>
    <property type="project" value="UniProtKB-UniRule"/>
</dbReference>
<evidence type="ECO:0000256" key="2">
    <source>
        <dbReference type="ARBA" id="ARBA00023134"/>
    </source>
</evidence>
<comment type="subunit">
    <text evidence="3">Monomer. Associates with 30S ribosomal subunit, binds 16S rRNA.</text>
</comment>
<comment type="similarity">
    <text evidence="3">Belongs to the TRAFAC class YlqF/YawG GTPase family. RsgA subfamily.</text>
</comment>